<dbReference type="EMBL" id="UYYA01003822">
    <property type="protein sequence ID" value="VDM56204.1"/>
    <property type="molecule type" value="Genomic_DNA"/>
</dbReference>
<protein>
    <submittedName>
        <fullName evidence="3">Carn_acyltransf domain-containing protein</fullName>
    </submittedName>
</protein>
<dbReference type="OrthoDB" id="5854880at2759"/>
<reference evidence="1 2" key="2">
    <citation type="submission" date="2018-11" db="EMBL/GenBank/DDBJ databases">
        <authorList>
            <consortium name="Pathogen Informatics"/>
        </authorList>
    </citation>
    <scope>NUCLEOTIDE SEQUENCE [LARGE SCALE GENOMIC DNA]</scope>
    <source>
        <strain evidence="1 2">Costa Rica</strain>
    </source>
</reference>
<organism evidence="3">
    <name type="scientific">Angiostrongylus costaricensis</name>
    <name type="common">Nematode worm</name>
    <dbReference type="NCBI Taxonomy" id="334426"/>
    <lineage>
        <taxon>Eukaryota</taxon>
        <taxon>Metazoa</taxon>
        <taxon>Ecdysozoa</taxon>
        <taxon>Nematoda</taxon>
        <taxon>Chromadorea</taxon>
        <taxon>Rhabditida</taxon>
        <taxon>Rhabditina</taxon>
        <taxon>Rhabditomorpha</taxon>
        <taxon>Strongyloidea</taxon>
        <taxon>Metastrongylidae</taxon>
        <taxon>Angiostrongylus</taxon>
    </lineage>
</organism>
<keyword evidence="2" id="KW-1185">Reference proteome</keyword>
<dbReference type="WBParaSite" id="ACOC_0000461801-mRNA-1">
    <property type="protein sequence ID" value="ACOC_0000461801-mRNA-1"/>
    <property type="gene ID" value="ACOC_0000461801"/>
</dbReference>
<proteinExistence type="predicted"/>
<evidence type="ECO:0000313" key="2">
    <source>
        <dbReference type="Proteomes" id="UP000267027"/>
    </source>
</evidence>
<dbReference type="AlphaFoldDB" id="A0A0R3PJI5"/>
<dbReference type="Proteomes" id="UP000267027">
    <property type="component" value="Unassembled WGS sequence"/>
</dbReference>
<reference evidence="3" key="1">
    <citation type="submission" date="2017-02" db="UniProtKB">
        <authorList>
            <consortium name="WormBaseParasite"/>
        </authorList>
    </citation>
    <scope>IDENTIFICATION</scope>
</reference>
<gene>
    <name evidence="1" type="ORF">ACOC_LOCUS4619</name>
</gene>
<accession>A0A0R3PJI5</accession>
<evidence type="ECO:0000313" key="3">
    <source>
        <dbReference type="WBParaSite" id="ACOC_0000461801-mRNA-1"/>
    </source>
</evidence>
<evidence type="ECO:0000313" key="1">
    <source>
        <dbReference type="EMBL" id="VDM56204.1"/>
    </source>
</evidence>
<sequence>MVTFCTNNARTLASEFSIEDLFMQARRIRNDVIGLIETRRRQSFNVVHDTGEELFLGPCDNRGVGGVGLFVNRSLSMNIDSFEQLTTGIGRLRLKKRGLIPAWLWQSSSFTRQHQTLTKKKSKRSIWIWRSSTEKTTHSLRSSLEISTPRLDQEERLKNVTLEPTN</sequence>
<name>A0A0R3PJI5_ANGCS</name>